<dbReference type="CDD" id="cd14939">
    <property type="entry name" value="7tmD_STE2"/>
    <property type="match status" value="1"/>
</dbReference>
<dbReference type="PANTHER" id="PTHR28009:SF1">
    <property type="entry name" value="PHEROMONE ALPHA FACTOR RECEPTOR"/>
    <property type="match status" value="1"/>
</dbReference>
<dbReference type="STRING" id="158607.A0A2P5HMV3"/>
<comment type="caution">
    <text evidence="3">The sequence shown here is derived from an EMBL/GenBank/DDBJ whole genome shotgun (WGS) entry which is preliminary data.</text>
</comment>
<feature type="transmembrane region" description="Helical" evidence="2">
    <location>
        <begin position="81"/>
        <end position="101"/>
    </location>
</feature>
<evidence type="ECO:0000256" key="2">
    <source>
        <dbReference type="SAM" id="Phobius"/>
    </source>
</evidence>
<dbReference type="GO" id="GO:0004932">
    <property type="term" value="F:mating-type factor pheromone receptor activity"/>
    <property type="evidence" value="ECO:0007669"/>
    <property type="project" value="InterPro"/>
</dbReference>
<feature type="transmembrane region" description="Helical" evidence="2">
    <location>
        <begin position="50"/>
        <end position="69"/>
    </location>
</feature>
<feature type="transmembrane region" description="Helical" evidence="2">
    <location>
        <begin position="204"/>
        <end position="225"/>
    </location>
</feature>
<dbReference type="InterPro" id="IPR027458">
    <property type="entry name" value="STE2_TM1-TM2_sf"/>
</dbReference>
<keyword evidence="3" id="KW-0675">Receptor</keyword>
<dbReference type="Proteomes" id="UP000094444">
    <property type="component" value="Unassembled WGS sequence"/>
</dbReference>
<feature type="transmembrane region" description="Helical" evidence="2">
    <location>
        <begin position="162"/>
        <end position="184"/>
    </location>
</feature>
<keyword evidence="2" id="KW-1133">Transmembrane helix</keyword>
<proteinExistence type="predicted"/>
<sequence length="406" mass="45400">MPDPSLNYTALAMQDPLHQNITLTLADGTGMLISLAEIDWNQTYIVGKTIDYAVEFGASLMMLIVLLALAPKSKLLRLASFINLAALINNLVRTILLAIYFESSWTQFYVLYGGDVRFVSQTDFRNSVCSSAFVIPQNLLMMAALMLQAWAMVKMWSRPYKWGILVFSGLLSLAEVAFMLASLSDQIRALYPDYDPSEYLNRRLFLRYVYLGLELASICWFCFIFNLRLVMHMVQNRSFLPSTKGVAAMDMLVMTNGVLMLIPVVLISMQVSQKFVIETGSLVYTSIIIVLPLGTLIAQRLADPNAFNSQGPGKTVNSRNGNGPDYFSSTKKPPVPSWKQYGNTNTVRSAYFDDEGQTGVTSTISSERFPKQGSDAVDRELARIDGDLESGRVRVNRELQQSEEML</sequence>
<reference evidence="3" key="1">
    <citation type="submission" date="2017-09" db="EMBL/GenBank/DDBJ databases">
        <title>Polyketide synthases of a Diaporthe helianthi virulent isolate.</title>
        <authorList>
            <person name="Baroncelli R."/>
        </authorList>
    </citation>
    <scope>NUCLEOTIDE SEQUENCE [LARGE SCALE GENOMIC DNA]</scope>
    <source>
        <strain evidence="3">7/96</strain>
    </source>
</reference>
<organism evidence="3 4">
    <name type="scientific">Diaporthe helianthi</name>
    <dbReference type="NCBI Taxonomy" id="158607"/>
    <lineage>
        <taxon>Eukaryota</taxon>
        <taxon>Fungi</taxon>
        <taxon>Dikarya</taxon>
        <taxon>Ascomycota</taxon>
        <taxon>Pezizomycotina</taxon>
        <taxon>Sordariomycetes</taxon>
        <taxon>Sordariomycetidae</taxon>
        <taxon>Diaporthales</taxon>
        <taxon>Diaporthaceae</taxon>
        <taxon>Diaporthe</taxon>
    </lineage>
</organism>
<dbReference type="GO" id="GO:0038038">
    <property type="term" value="C:G protein-coupled receptor homodimeric complex"/>
    <property type="evidence" value="ECO:0007669"/>
    <property type="project" value="TreeGrafter"/>
</dbReference>
<dbReference type="AlphaFoldDB" id="A0A2P5HMV3"/>
<evidence type="ECO:0000313" key="4">
    <source>
        <dbReference type="Proteomes" id="UP000094444"/>
    </source>
</evidence>
<dbReference type="Pfam" id="PF02116">
    <property type="entry name" value="STE2"/>
    <property type="match status" value="1"/>
</dbReference>
<feature type="transmembrane region" description="Helical" evidence="2">
    <location>
        <begin position="246"/>
        <end position="269"/>
    </location>
</feature>
<dbReference type="GO" id="GO:0000750">
    <property type="term" value="P:pheromone-dependent signal transduction involved in conjugation with cellular fusion"/>
    <property type="evidence" value="ECO:0007669"/>
    <property type="project" value="TreeGrafter"/>
</dbReference>
<accession>A0A2P5HMV3</accession>
<dbReference type="EMBL" id="MAVT02001231">
    <property type="protein sequence ID" value="POS71570.1"/>
    <property type="molecule type" value="Genomic_DNA"/>
</dbReference>
<evidence type="ECO:0000313" key="3">
    <source>
        <dbReference type="EMBL" id="POS71570.1"/>
    </source>
</evidence>
<keyword evidence="4" id="KW-1185">Reference proteome</keyword>
<dbReference type="OrthoDB" id="5402633at2759"/>
<feature type="compositionally biased region" description="Polar residues" evidence="1">
    <location>
        <begin position="308"/>
        <end position="331"/>
    </location>
</feature>
<name>A0A2P5HMV3_DIAHE</name>
<dbReference type="InterPro" id="IPR000366">
    <property type="entry name" value="GPCR_STE2"/>
</dbReference>
<feature type="region of interest" description="Disordered" evidence="1">
    <location>
        <begin position="308"/>
        <end position="338"/>
    </location>
</feature>
<dbReference type="InParanoid" id="A0A2P5HMV3"/>
<keyword evidence="2" id="KW-0472">Membrane</keyword>
<feature type="transmembrane region" description="Helical" evidence="2">
    <location>
        <begin position="132"/>
        <end position="150"/>
    </location>
</feature>
<dbReference type="PANTHER" id="PTHR28009">
    <property type="entry name" value="PHEROMONE ALPHA FACTOR RECEPTOR"/>
    <property type="match status" value="1"/>
</dbReference>
<evidence type="ECO:0000256" key="1">
    <source>
        <dbReference type="SAM" id="MobiDB-lite"/>
    </source>
</evidence>
<gene>
    <name evidence="3" type="ORF">DHEL01_v210031</name>
</gene>
<feature type="transmembrane region" description="Helical" evidence="2">
    <location>
        <begin position="281"/>
        <end position="298"/>
    </location>
</feature>
<keyword evidence="2" id="KW-0812">Transmembrane</keyword>
<protein>
    <submittedName>
        <fullName evidence="3">Pheromone receptor</fullName>
    </submittedName>
</protein>
<dbReference type="Gene3D" id="1.10.287.920">
    <property type="entry name" value="Pheromone alpha factor receptor"/>
    <property type="match status" value="1"/>
</dbReference>